<evidence type="ECO:0000313" key="2">
    <source>
        <dbReference type="EMBL" id="MBK1856329.1"/>
    </source>
</evidence>
<proteinExistence type="predicted"/>
<evidence type="ECO:0000256" key="1">
    <source>
        <dbReference type="SAM" id="SignalP"/>
    </source>
</evidence>
<feature type="chain" id="PRO_5042257668" description="DUF3887 domain-containing protein" evidence="1">
    <location>
        <begin position="24"/>
        <end position="126"/>
    </location>
</feature>
<reference evidence="2" key="1">
    <citation type="submission" date="2021-01" db="EMBL/GenBank/DDBJ databases">
        <title>Modified the classification status of verrucomicrobia.</title>
        <authorList>
            <person name="Feng X."/>
        </authorList>
    </citation>
    <scope>NUCLEOTIDE SEQUENCE</scope>
    <source>
        <strain evidence="2">5K15</strain>
    </source>
</reference>
<protein>
    <recommendedName>
        <fullName evidence="4">DUF3887 domain-containing protein</fullName>
    </recommendedName>
</protein>
<dbReference type="RefSeq" id="WP_309490951.1">
    <property type="nucleotide sequence ID" value="NZ_JAENIG010000012.1"/>
</dbReference>
<accession>A0AAE2SGB1</accession>
<gene>
    <name evidence="2" type="ORF">JIN83_15255</name>
</gene>
<sequence length="126" mass="14111">MMKTSYLALALLALTTLSSSALEAPKEPASALKVLLDATQNKDLEKFESVCNEVMQQAMTEETMAAVSQRFAEFLKQGYQACYMGSLDRKSVKTFYWKLDFKTDGRPDMLAELSMKDGKVAGFFIR</sequence>
<organism evidence="2 3">
    <name type="scientific">Oceaniferula flava</name>
    <dbReference type="NCBI Taxonomy" id="2800421"/>
    <lineage>
        <taxon>Bacteria</taxon>
        <taxon>Pseudomonadati</taxon>
        <taxon>Verrucomicrobiota</taxon>
        <taxon>Verrucomicrobiia</taxon>
        <taxon>Verrucomicrobiales</taxon>
        <taxon>Verrucomicrobiaceae</taxon>
        <taxon>Oceaniferula</taxon>
    </lineage>
</organism>
<evidence type="ECO:0008006" key="4">
    <source>
        <dbReference type="Google" id="ProtNLM"/>
    </source>
</evidence>
<name>A0AAE2SGB1_9BACT</name>
<dbReference type="AlphaFoldDB" id="A0AAE2SGB1"/>
<dbReference type="Proteomes" id="UP000634206">
    <property type="component" value="Unassembled WGS sequence"/>
</dbReference>
<comment type="caution">
    <text evidence="2">The sequence shown here is derived from an EMBL/GenBank/DDBJ whole genome shotgun (WGS) entry which is preliminary data.</text>
</comment>
<dbReference type="EMBL" id="JAENIG010000012">
    <property type="protein sequence ID" value="MBK1856329.1"/>
    <property type="molecule type" value="Genomic_DNA"/>
</dbReference>
<feature type="signal peptide" evidence="1">
    <location>
        <begin position="1"/>
        <end position="23"/>
    </location>
</feature>
<keyword evidence="3" id="KW-1185">Reference proteome</keyword>
<keyword evidence="1" id="KW-0732">Signal</keyword>
<evidence type="ECO:0000313" key="3">
    <source>
        <dbReference type="Proteomes" id="UP000634206"/>
    </source>
</evidence>